<evidence type="ECO:0000259" key="1">
    <source>
        <dbReference type="Pfam" id="PF14214"/>
    </source>
</evidence>
<name>A0A814KEZ3_9BILA</name>
<organism evidence="2 3">
    <name type="scientific">Brachionus calyciflorus</name>
    <dbReference type="NCBI Taxonomy" id="104777"/>
    <lineage>
        <taxon>Eukaryota</taxon>
        <taxon>Metazoa</taxon>
        <taxon>Spiralia</taxon>
        <taxon>Gnathifera</taxon>
        <taxon>Rotifera</taxon>
        <taxon>Eurotatoria</taxon>
        <taxon>Monogononta</taxon>
        <taxon>Pseudotrocha</taxon>
        <taxon>Ploima</taxon>
        <taxon>Brachionidae</taxon>
        <taxon>Brachionus</taxon>
    </lineage>
</organism>
<keyword evidence="3" id="KW-1185">Reference proteome</keyword>
<dbReference type="AlphaFoldDB" id="A0A814KEZ3"/>
<dbReference type="Proteomes" id="UP000663879">
    <property type="component" value="Unassembled WGS sequence"/>
</dbReference>
<evidence type="ECO:0000313" key="2">
    <source>
        <dbReference type="EMBL" id="CAF1048492.1"/>
    </source>
</evidence>
<accession>A0A814KEZ3</accession>
<proteinExistence type="predicted"/>
<gene>
    <name evidence="2" type="ORF">OXX778_LOCUS18706</name>
</gene>
<dbReference type="Pfam" id="PF14214">
    <property type="entry name" value="Helitron_like_N"/>
    <property type="match status" value="1"/>
</dbReference>
<comment type="caution">
    <text evidence="2">The sequence shown here is derived from an EMBL/GenBank/DDBJ whole genome shotgun (WGS) entry which is preliminary data.</text>
</comment>
<dbReference type="InterPro" id="IPR025476">
    <property type="entry name" value="Helitron_helicase-like"/>
</dbReference>
<dbReference type="OrthoDB" id="5975353at2759"/>
<reference evidence="2" key="1">
    <citation type="submission" date="2021-02" db="EMBL/GenBank/DDBJ databases">
        <authorList>
            <person name="Nowell W R."/>
        </authorList>
    </citation>
    <scope>NUCLEOTIDE SEQUENCE</scope>
    <source>
        <strain evidence="2">Ploen Becks lab</strain>
    </source>
</reference>
<dbReference type="EMBL" id="CAJNOC010005304">
    <property type="protein sequence ID" value="CAF1048492.1"/>
    <property type="molecule type" value="Genomic_DNA"/>
</dbReference>
<protein>
    <recommendedName>
        <fullName evidence="1">Helitron helicase-like domain-containing protein</fullName>
    </recommendedName>
</protein>
<evidence type="ECO:0000313" key="3">
    <source>
        <dbReference type="Proteomes" id="UP000663879"/>
    </source>
</evidence>
<feature type="domain" description="Helitron helicase-like" evidence="1">
    <location>
        <begin position="4"/>
        <end position="105"/>
    </location>
</feature>
<sequence length="117" mass="14412">MLEDGSADQLLRRMTPYSADITGSNAYWYQRRIELESTFEQKKAATVFFTFFYADNHWEDLHRLLPGGFSNDLSTRYLKVIKNPHFVDWYFWIRLNEFLKVVFDRILDFEWRWHRFE</sequence>